<proteinExistence type="predicted"/>
<reference evidence="1" key="2">
    <citation type="submission" date="2007-04" db="EMBL/GenBank/DDBJ databases">
        <title>The genome of the human body louse.</title>
        <authorList>
            <consortium name="The Human Body Louse Genome Consortium"/>
            <person name="Kirkness E."/>
            <person name="Walenz B."/>
            <person name="Hass B."/>
            <person name="Bruggner R."/>
            <person name="Strausberg R."/>
        </authorList>
    </citation>
    <scope>NUCLEOTIDE SEQUENCE</scope>
    <source>
        <strain evidence="1">USDA</strain>
    </source>
</reference>
<dbReference type="Proteomes" id="UP000009046">
    <property type="component" value="Unassembled WGS sequence"/>
</dbReference>
<dbReference type="EnsemblMetazoa" id="PHUM173680-RA">
    <property type="protein sequence ID" value="PHUM173680-PA"/>
    <property type="gene ID" value="PHUM173680"/>
</dbReference>
<dbReference type="GeneID" id="8236754"/>
<dbReference type="HOGENOM" id="CLU_1733675_0_0_1"/>
<dbReference type="VEuPathDB" id="VectorBase:PHUM173680"/>
<evidence type="ECO:0000313" key="3">
    <source>
        <dbReference type="Proteomes" id="UP000009046"/>
    </source>
</evidence>
<dbReference type="InParanoid" id="E0VG55"/>
<dbReference type="KEGG" id="phu:Phum_PHUM173680"/>
<reference evidence="2" key="3">
    <citation type="submission" date="2020-05" db="UniProtKB">
        <authorList>
            <consortium name="EnsemblMetazoa"/>
        </authorList>
    </citation>
    <scope>IDENTIFICATION</scope>
    <source>
        <strain evidence="2">USDA</strain>
    </source>
</reference>
<name>E0VG55_PEDHC</name>
<evidence type="ECO:0000313" key="1">
    <source>
        <dbReference type="EMBL" id="EEB12361.1"/>
    </source>
</evidence>
<reference evidence="1" key="1">
    <citation type="submission" date="2007-04" db="EMBL/GenBank/DDBJ databases">
        <title>Annotation of Pediculus humanus corporis strain USDA.</title>
        <authorList>
            <person name="Kirkness E."/>
            <person name="Hannick L."/>
            <person name="Hass B."/>
            <person name="Bruggner R."/>
            <person name="Lawson D."/>
            <person name="Bidwell S."/>
            <person name="Joardar V."/>
            <person name="Caler E."/>
            <person name="Walenz B."/>
            <person name="Inman J."/>
            <person name="Schobel S."/>
            <person name="Galinsky K."/>
            <person name="Amedeo P."/>
            <person name="Strausberg R."/>
        </authorList>
    </citation>
    <scope>NUCLEOTIDE SEQUENCE</scope>
    <source>
        <strain evidence="1">USDA</strain>
    </source>
</reference>
<dbReference type="EMBL" id="AAZO01002013">
    <property type="status" value="NOT_ANNOTATED_CDS"/>
    <property type="molecule type" value="Genomic_DNA"/>
</dbReference>
<dbReference type="AlphaFoldDB" id="E0VG55"/>
<protein>
    <submittedName>
        <fullName evidence="1 2">Uncharacterized protein</fullName>
    </submittedName>
</protein>
<dbReference type="CTD" id="8236754"/>
<sequence>MNIQKLKDLDTETKLLKVLMREINKNQIELSKMLVEKKVYSQSIIKLLDPNVLEEENKTVKKITEMEVAKKNTSAKSLQLKVNELKQKCTIKNRMIVALLKSLKSNVPKEWLENLVDGLFNESKPIEEFDSDKVNEFVRQTSLYLMKEELV</sequence>
<accession>E0VG55</accession>
<organism>
    <name type="scientific">Pediculus humanus subsp. corporis</name>
    <name type="common">Body louse</name>
    <dbReference type="NCBI Taxonomy" id="121224"/>
    <lineage>
        <taxon>Eukaryota</taxon>
        <taxon>Metazoa</taxon>
        <taxon>Ecdysozoa</taxon>
        <taxon>Arthropoda</taxon>
        <taxon>Hexapoda</taxon>
        <taxon>Insecta</taxon>
        <taxon>Pterygota</taxon>
        <taxon>Neoptera</taxon>
        <taxon>Paraneoptera</taxon>
        <taxon>Psocodea</taxon>
        <taxon>Troctomorpha</taxon>
        <taxon>Phthiraptera</taxon>
        <taxon>Anoplura</taxon>
        <taxon>Pediculidae</taxon>
        <taxon>Pediculus</taxon>
    </lineage>
</organism>
<keyword evidence="3" id="KW-1185">Reference proteome</keyword>
<dbReference type="EMBL" id="DS235131">
    <property type="protein sequence ID" value="EEB12361.1"/>
    <property type="molecule type" value="Genomic_DNA"/>
</dbReference>
<evidence type="ECO:0000313" key="2">
    <source>
        <dbReference type="EnsemblMetazoa" id="PHUM173680-PA"/>
    </source>
</evidence>
<gene>
    <name evidence="2" type="primary">8236754</name>
    <name evidence="1" type="ORF">Phum_PHUM173680</name>
</gene>
<dbReference type="RefSeq" id="XP_002425099.1">
    <property type="nucleotide sequence ID" value="XM_002425054.1"/>
</dbReference>